<sequence length="50" mass="5269">MCIVDKGFRGFRAESTALISGGNLIGLKPAIPYDTIHRTLGAIKRGGPAK</sequence>
<organism evidence="1 2">
    <name type="scientific">Persicobacter psychrovividus</name>
    <dbReference type="NCBI Taxonomy" id="387638"/>
    <lineage>
        <taxon>Bacteria</taxon>
        <taxon>Pseudomonadati</taxon>
        <taxon>Bacteroidota</taxon>
        <taxon>Cytophagia</taxon>
        <taxon>Cytophagales</taxon>
        <taxon>Persicobacteraceae</taxon>
        <taxon>Persicobacter</taxon>
    </lineage>
</organism>
<proteinExistence type="predicted"/>
<dbReference type="EMBL" id="AP025294">
    <property type="protein sequence ID" value="BDD01429.1"/>
    <property type="molecule type" value="Genomic_DNA"/>
</dbReference>
<evidence type="ECO:0000313" key="1">
    <source>
        <dbReference type="EMBL" id="BDD01429.1"/>
    </source>
</evidence>
<keyword evidence="2" id="KW-1185">Reference proteome</keyword>
<keyword evidence="1" id="KW-0614">Plasmid</keyword>
<reference evidence="1 2" key="1">
    <citation type="submission" date="2021-12" db="EMBL/GenBank/DDBJ databases">
        <title>Genome sequencing of bacteria with rrn-lacking chromosome and rrn-plasmid.</title>
        <authorList>
            <person name="Anda M."/>
            <person name="Iwasaki W."/>
        </authorList>
    </citation>
    <scope>NUCLEOTIDE SEQUENCE [LARGE SCALE GENOMIC DNA]</scope>
    <source>
        <strain evidence="1 2">NBRC 101262</strain>
        <plasmid evidence="1 2">pPP2</plasmid>
    </source>
</reference>
<dbReference type="Proteomes" id="UP001354989">
    <property type="component" value="Plasmid pPP2"/>
</dbReference>
<geneLocation type="plasmid" evidence="1 2">
    <name>pPP2</name>
</geneLocation>
<evidence type="ECO:0000313" key="2">
    <source>
        <dbReference type="Proteomes" id="UP001354989"/>
    </source>
</evidence>
<protein>
    <submittedName>
        <fullName evidence="1">Uncharacterized protein</fullName>
    </submittedName>
</protein>
<gene>
    <name evidence="1" type="ORF">PEPS_37090</name>
</gene>
<accession>A0ABM7VKA3</accession>
<name>A0ABM7VKA3_9BACT</name>